<accession>A0A2G6KB96</accession>
<dbReference type="SMART" id="SM00822">
    <property type="entry name" value="PKS_KR"/>
    <property type="match status" value="1"/>
</dbReference>
<reference evidence="4 5" key="1">
    <citation type="submission" date="2017-10" db="EMBL/GenBank/DDBJ databases">
        <title>Novel microbial diversity and functional potential in the marine mammal oral microbiome.</title>
        <authorList>
            <person name="Dudek N.K."/>
            <person name="Sun C.L."/>
            <person name="Burstein D."/>
            <person name="Kantor R.S."/>
            <person name="Aliaga Goltsman D.S."/>
            <person name="Bik E.M."/>
            <person name="Thomas B.C."/>
            <person name="Banfield J.F."/>
            <person name="Relman D.A."/>
        </authorList>
    </citation>
    <scope>NUCLEOTIDE SEQUENCE [LARGE SCALE GENOMIC DNA]</scope>
    <source>
        <strain evidence="4">DOLJORAL78_47_16</strain>
    </source>
</reference>
<organism evidence="4 5">
    <name type="scientific">candidate division KSB3 bacterium</name>
    <dbReference type="NCBI Taxonomy" id="2044937"/>
    <lineage>
        <taxon>Bacteria</taxon>
        <taxon>candidate division KSB3</taxon>
    </lineage>
</organism>
<dbReference type="SUPFAM" id="SSF51735">
    <property type="entry name" value="NAD(P)-binding Rossmann-fold domains"/>
    <property type="match status" value="1"/>
</dbReference>
<keyword evidence="2" id="KW-0560">Oxidoreductase</keyword>
<evidence type="ECO:0000256" key="1">
    <source>
        <dbReference type="ARBA" id="ARBA00006484"/>
    </source>
</evidence>
<gene>
    <name evidence="4" type="ORF">CSA56_13525</name>
</gene>
<dbReference type="InterPro" id="IPR036291">
    <property type="entry name" value="NAD(P)-bd_dom_sf"/>
</dbReference>
<sequence length="260" mass="27955">MSKDLVAGKVCIVTGGTQGLGKEIALHLARNGAEGIVICGRNVENGSASAKELQALGCSSEFVQADLTVEADCRNVVRVCDNRFGKAHGLVNAAGSTDRGSLEDTTVAAWNLMFNINVRAPFLLTQEVVKVMRREHTGGSIVNIISDTSHGGPPYIMAYSASKGALATLTKNNAYALLCDKIRVNGINMSWTYTPHEDLVQKAMGKGENWLEEADAQQPFGRLLRPRDIASLATYLLSDQAQMMTGSVIDFSQHIIGAWD</sequence>
<dbReference type="CDD" id="cd05233">
    <property type="entry name" value="SDR_c"/>
    <property type="match status" value="1"/>
</dbReference>
<protein>
    <submittedName>
        <fullName evidence="4">Short-chain dehydrogenase</fullName>
    </submittedName>
</protein>
<name>A0A2G6KB96_9BACT</name>
<dbReference type="PANTHER" id="PTHR43639">
    <property type="entry name" value="OXIDOREDUCTASE, SHORT-CHAIN DEHYDROGENASE/REDUCTASE FAMILY (AFU_ORTHOLOGUE AFUA_5G02870)"/>
    <property type="match status" value="1"/>
</dbReference>
<feature type="domain" description="Ketoreductase" evidence="3">
    <location>
        <begin position="9"/>
        <end position="165"/>
    </location>
</feature>
<dbReference type="PRINTS" id="PR00081">
    <property type="entry name" value="GDHRDH"/>
</dbReference>
<dbReference type="AlphaFoldDB" id="A0A2G6KB96"/>
<evidence type="ECO:0000313" key="5">
    <source>
        <dbReference type="Proteomes" id="UP000230821"/>
    </source>
</evidence>
<proteinExistence type="inferred from homology"/>
<dbReference type="InterPro" id="IPR002347">
    <property type="entry name" value="SDR_fam"/>
</dbReference>
<dbReference type="InterPro" id="IPR057326">
    <property type="entry name" value="KR_dom"/>
</dbReference>
<dbReference type="Pfam" id="PF13561">
    <property type="entry name" value="adh_short_C2"/>
    <property type="match status" value="1"/>
</dbReference>
<dbReference type="FunFam" id="3.40.50.720:FF:000084">
    <property type="entry name" value="Short-chain dehydrogenase reductase"/>
    <property type="match status" value="1"/>
</dbReference>
<dbReference type="Proteomes" id="UP000230821">
    <property type="component" value="Unassembled WGS sequence"/>
</dbReference>
<evidence type="ECO:0000256" key="2">
    <source>
        <dbReference type="ARBA" id="ARBA00023002"/>
    </source>
</evidence>
<dbReference type="PANTHER" id="PTHR43639:SF1">
    <property type="entry name" value="SHORT-CHAIN DEHYDROGENASE_REDUCTASE FAMILY PROTEIN"/>
    <property type="match status" value="1"/>
</dbReference>
<dbReference type="NCBIfam" id="NF004847">
    <property type="entry name" value="PRK06198.1"/>
    <property type="match status" value="1"/>
</dbReference>
<dbReference type="EMBL" id="PDSK01000105">
    <property type="protein sequence ID" value="PIE32948.1"/>
    <property type="molecule type" value="Genomic_DNA"/>
</dbReference>
<comment type="similarity">
    <text evidence="1">Belongs to the short-chain dehydrogenases/reductases (SDR) family.</text>
</comment>
<comment type="caution">
    <text evidence="4">The sequence shown here is derived from an EMBL/GenBank/DDBJ whole genome shotgun (WGS) entry which is preliminary data.</text>
</comment>
<dbReference type="Gene3D" id="3.40.50.720">
    <property type="entry name" value="NAD(P)-binding Rossmann-like Domain"/>
    <property type="match status" value="1"/>
</dbReference>
<dbReference type="GO" id="GO:0016491">
    <property type="term" value="F:oxidoreductase activity"/>
    <property type="evidence" value="ECO:0007669"/>
    <property type="project" value="UniProtKB-KW"/>
</dbReference>
<evidence type="ECO:0000313" key="4">
    <source>
        <dbReference type="EMBL" id="PIE32948.1"/>
    </source>
</evidence>
<evidence type="ECO:0000259" key="3">
    <source>
        <dbReference type="SMART" id="SM00822"/>
    </source>
</evidence>